<evidence type="ECO:0000256" key="3">
    <source>
        <dbReference type="ARBA" id="ARBA00022448"/>
    </source>
</evidence>
<comment type="subcellular location">
    <subcellularLocation>
        <location evidence="1">Cell membrane</location>
        <topology evidence="1">Multi-pass membrane protein</topology>
    </subcellularLocation>
</comment>
<feature type="transmembrane region" description="Helical" evidence="8">
    <location>
        <begin position="266"/>
        <end position="283"/>
    </location>
</feature>
<organism evidence="9 10">
    <name type="scientific">Candidatus Enterococcus wittei</name>
    <dbReference type="NCBI Taxonomy" id="1987383"/>
    <lineage>
        <taxon>Bacteria</taxon>
        <taxon>Bacillati</taxon>
        <taxon>Bacillota</taxon>
        <taxon>Bacilli</taxon>
        <taxon>Lactobacillales</taxon>
        <taxon>Enterococcaceae</taxon>
        <taxon>Enterococcus</taxon>
    </lineage>
</organism>
<keyword evidence="3" id="KW-0813">Transport</keyword>
<evidence type="ECO:0008006" key="11">
    <source>
        <dbReference type="Google" id="ProtNLM"/>
    </source>
</evidence>
<keyword evidence="10" id="KW-1185">Reference proteome</keyword>
<evidence type="ECO:0000256" key="6">
    <source>
        <dbReference type="ARBA" id="ARBA00022989"/>
    </source>
</evidence>
<keyword evidence="4" id="KW-0762">Sugar transport</keyword>
<evidence type="ECO:0000256" key="8">
    <source>
        <dbReference type="SAM" id="Phobius"/>
    </source>
</evidence>
<evidence type="ECO:0000256" key="1">
    <source>
        <dbReference type="ARBA" id="ARBA00004651"/>
    </source>
</evidence>
<dbReference type="GO" id="GO:0015144">
    <property type="term" value="F:carbohydrate transmembrane transporter activity"/>
    <property type="evidence" value="ECO:0007669"/>
    <property type="project" value="InterPro"/>
</dbReference>
<evidence type="ECO:0000256" key="7">
    <source>
        <dbReference type="ARBA" id="ARBA00023136"/>
    </source>
</evidence>
<keyword evidence="5 8" id="KW-0812">Transmembrane</keyword>
<dbReference type="AlphaFoldDB" id="A0A2C9XS38"/>
<dbReference type="SUPFAM" id="SSF103481">
    <property type="entry name" value="Multidrug resistance efflux transporter EmrE"/>
    <property type="match status" value="1"/>
</dbReference>
<keyword evidence="6 8" id="KW-1133">Transmembrane helix</keyword>
<dbReference type="InterPro" id="IPR010651">
    <property type="entry name" value="Sugar_transport"/>
</dbReference>
<feature type="transmembrane region" description="Helical" evidence="8">
    <location>
        <begin position="6"/>
        <end position="22"/>
    </location>
</feature>
<dbReference type="STRING" id="1987383.A5844_000750"/>
<dbReference type="RefSeq" id="WP_086283937.1">
    <property type="nucleotide sequence ID" value="NZ_NGMO01000001.1"/>
</dbReference>
<reference evidence="9 10" key="1">
    <citation type="submission" date="2017-05" db="EMBL/GenBank/DDBJ databases">
        <title>The Genome Sequence of Enterococcus sp. 10A9_DIV0425.</title>
        <authorList>
            <consortium name="The Broad Institute Genomics Platform"/>
            <consortium name="The Broad Institute Genomic Center for Infectious Diseases"/>
            <person name="Earl A."/>
            <person name="Manson A."/>
            <person name="Schwartman J."/>
            <person name="Gilmore M."/>
            <person name="Abouelleil A."/>
            <person name="Cao P."/>
            <person name="Chapman S."/>
            <person name="Cusick C."/>
            <person name="Shea T."/>
            <person name="Young S."/>
            <person name="Neafsey D."/>
            <person name="Nusbaum C."/>
            <person name="Birren B."/>
        </authorList>
    </citation>
    <scope>NUCLEOTIDE SEQUENCE [LARGE SCALE GENOMIC DNA]</scope>
    <source>
        <strain evidence="9 10">10A9_DIV0425</strain>
    </source>
</reference>
<proteinExistence type="inferred from homology"/>
<dbReference type="Pfam" id="PF06800">
    <property type="entry name" value="Sugar_transport"/>
    <property type="match status" value="1"/>
</dbReference>
<evidence type="ECO:0000256" key="2">
    <source>
        <dbReference type="ARBA" id="ARBA00006117"/>
    </source>
</evidence>
<feature type="transmembrane region" description="Helical" evidence="8">
    <location>
        <begin position="34"/>
        <end position="52"/>
    </location>
</feature>
<sequence length="284" mass="31349">MTVQLLFLAFIPALGWGLMPILSKIFGGTSEEQLLGTTITALVCGFLFSSLQQLTYDMPSFSISFLSGIFWSVGQYFQFRSLEKGKVSIVMPFSVASQLTFVTLASGLFLMEWSNLITASLSILALMVILLGVFMVTKTRNGNEIISKQLILFLFISSISLMCYVTINAYFGIDGSRIFMPQSMGMFFGSLLISYKKFKQLRPKPIIKNFATGSSWVIANTTLLLISSSIGVGIAFSFSQMSLLVATYGSFLLLKEKKSTWEKRNISIGTLIYILGVVGMSLLK</sequence>
<evidence type="ECO:0000256" key="4">
    <source>
        <dbReference type="ARBA" id="ARBA00022597"/>
    </source>
</evidence>
<dbReference type="CDD" id="cd23110">
    <property type="entry name" value="GRP"/>
    <property type="match status" value="1"/>
</dbReference>
<dbReference type="EMBL" id="NGMO01000001">
    <property type="protein sequence ID" value="OTP12517.1"/>
    <property type="molecule type" value="Genomic_DNA"/>
</dbReference>
<evidence type="ECO:0000313" key="10">
    <source>
        <dbReference type="Proteomes" id="UP000194933"/>
    </source>
</evidence>
<comment type="caution">
    <text evidence="9">The sequence shown here is derived from an EMBL/GenBank/DDBJ whole genome shotgun (WGS) entry which is preliminary data.</text>
</comment>
<comment type="similarity">
    <text evidence="2">Belongs to the GRP transporter (TC 2.A.7.5) family.</text>
</comment>
<evidence type="ECO:0000256" key="5">
    <source>
        <dbReference type="ARBA" id="ARBA00022692"/>
    </source>
</evidence>
<dbReference type="Proteomes" id="UP000194933">
    <property type="component" value="Unassembled WGS sequence"/>
</dbReference>
<accession>A0A2C9XS38</accession>
<evidence type="ECO:0000313" key="9">
    <source>
        <dbReference type="EMBL" id="OTP12517.1"/>
    </source>
</evidence>
<dbReference type="PANTHER" id="PTHR16119:SF17">
    <property type="entry name" value="TRANSMEMBRANE PROTEIN 144"/>
    <property type="match status" value="1"/>
</dbReference>
<feature type="transmembrane region" description="Helical" evidence="8">
    <location>
        <begin position="89"/>
        <end position="110"/>
    </location>
</feature>
<name>A0A2C9XS38_9ENTE</name>
<feature type="transmembrane region" description="Helical" evidence="8">
    <location>
        <begin position="178"/>
        <end position="195"/>
    </location>
</feature>
<keyword evidence="7 8" id="KW-0472">Membrane</keyword>
<dbReference type="InterPro" id="IPR037185">
    <property type="entry name" value="EmrE-like"/>
</dbReference>
<dbReference type="GO" id="GO:0005886">
    <property type="term" value="C:plasma membrane"/>
    <property type="evidence" value="ECO:0007669"/>
    <property type="project" value="UniProtKB-SubCell"/>
</dbReference>
<dbReference type="PANTHER" id="PTHR16119">
    <property type="entry name" value="TRANSMEMBRANE PROTEIN 144"/>
    <property type="match status" value="1"/>
</dbReference>
<gene>
    <name evidence="9" type="ORF">A5844_000750</name>
</gene>
<protein>
    <recommendedName>
        <fullName evidence="11">Glucose uptake protein</fullName>
    </recommendedName>
</protein>
<feature type="transmembrane region" description="Helical" evidence="8">
    <location>
        <begin position="149"/>
        <end position="172"/>
    </location>
</feature>
<feature type="transmembrane region" description="Helical" evidence="8">
    <location>
        <begin position="58"/>
        <end position="77"/>
    </location>
</feature>
<feature type="transmembrane region" description="Helical" evidence="8">
    <location>
        <begin position="116"/>
        <end position="137"/>
    </location>
</feature>